<evidence type="ECO:0000313" key="1">
    <source>
        <dbReference type="EMBL" id="KAK6737170.1"/>
    </source>
</evidence>
<accession>A0ABR1CGF9</accession>
<evidence type="ECO:0000313" key="2">
    <source>
        <dbReference type="Proteomes" id="UP001303046"/>
    </source>
</evidence>
<proteinExistence type="predicted"/>
<sequence>MISVTTRHLCAHAAFNCDRSKSNFSGVLACDANSIVQGLDERQQETLSKLPQYLSGAYAALQETRVRDRLVVSIGDNTIYSRLVPDDEQTLELPDGHPKIYRLLFATGQRPSPLYFKIRFA</sequence>
<protein>
    <submittedName>
        <fullName evidence="1">Uncharacterized protein</fullName>
    </submittedName>
</protein>
<name>A0ABR1CGF9_NECAM</name>
<dbReference type="Proteomes" id="UP001303046">
    <property type="component" value="Unassembled WGS sequence"/>
</dbReference>
<gene>
    <name evidence="1" type="primary">Necator_chrII.g7498</name>
    <name evidence="1" type="ORF">RB195_019704</name>
</gene>
<keyword evidence="2" id="KW-1185">Reference proteome</keyword>
<reference evidence="1 2" key="1">
    <citation type="submission" date="2023-08" db="EMBL/GenBank/DDBJ databases">
        <title>A Necator americanus chromosomal reference genome.</title>
        <authorList>
            <person name="Ilik V."/>
            <person name="Petrzelkova K.J."/>
            <person name="Pardy F."/>
            <person name="Fuh T."/>
            <person name="Niatou-Singa F.S."/>
            <person name="Gouil Q."/>
            <person name="Baker L."/>
            <person name="Ritchie M.E."/>
            <person name="Jex A.R."/>
            <person name="Gazzola D."/>
            <person name="Li H."/>
            <person name="Toshio Fujiwara R."/>
            <person name="Zhan B."/>
            <person name="Aroian R.V."/>
            <person name="Pafco B."/>
            <person name="Schwarz E.M."/>
        </authorList>
    </citation>
    <scope>NUCLEOTIDE SEQUENCE [LARGE SCALE GENOMIC DNA]</scope>
    <source>
        <strain evidence="1 2">Aroian</strain>
        <tissue evidence="1">Whole animal</tissue>
    </source>
</reference>
<comment type="caution">
    <text evidence="1">The sequence shown here is derived from an EMBL/GenBank/DDBJ whole genome shotgun (WGS) entry which is preliminary data.</text>
</comment>
<dbReference type="EMBL" id="JAVFWL010000002">
    <property type="protein sequence ID" value="KAK6737170.1"/>
    <property type="molecule type" value="Genomic_DNA"/>
</dbReference>
<organism evidence="1 2">
    <name type="scientific">Necator americanus</name>
    <name type="common">Human hookworm</name>
    <dbReference type="NCBI Taxonomy" id="51031"/>
    <lineage>
        <taxon>Eukaryota</taxon>
        <taxon>Metazoa</taxon>
        <taxon>Ecdysozoa</taxon>
        <taxon>Nematoda</taxon>
        <taxon>Chromadorea</taxon>
        <taxon>Rhabditida</taxon>
        <taxon>Rhabditina</taxon>
        <taxon>Rhabditomorpha</taxon>
        <taxon>Strongyloidea</taxon>
        <taxon>Ancylostomatidae</taxon>
        <taxon>Bunostominae</taxon>
        <taxon>Necator</taxon>
    </lineage>
</organism>